<protein>
    <submittedName>
        <fullName evidence="1">Uncharacterized protein</fullName>
    </submittedName>
</protein>
<sequence length="73" mass="8288">MTLQRGRAGVNGKHGHVVDYRHVIHSLRRKPRALRGSSDSAPWFTLSAKDDYRSRRPVRRGQNCASTYRAAAQ</sequence>
<reference evidence="1 2" key="1">
    <citation type="submission" date="2017-08" db="EMBL/GenBank/DDBJ databases">
        <title>Infants hospitalized years apart are colonized by the same room-sourced microbial strains.</title>
        <authorList>
            <person name="Brooks B."/>
            <person name="Olm M.R."/>
            <person name="Firek B.A."/>
            <person name="Baker R."/>
            <person name="Thomas B.C."/>
            <person name="Morowitz M.J."/>
            <person name="Banfield J.F."/>
        </authorList>
    </citation>
    <scope>NUCLEOTIDE SEQUENCE [LARGE SCALE GENOMIC DNA]</scope>
    <source>
        <strain evidence="1">S2_005_002_R2_33</strain>
    </source>
</reference>
<comment type="caution">
    <text evidence="1">The sequence shown here is derived from an EMBL/GenBank/DDBJ whole genome shotgun (WGS) entry which is preliminary data.</text>
</comment>
<dbReference type="AlphaFoldDB" id="A0A2W5NAC0"/>
<evidence type="ECO:0000313" key="2">
    <source>
        <dbReference type="Proteomes" id="UP000249082"/>
    </source>
</evidence>
<gene>
    <name evidence="1" type="ORF">DI555_23555</name>
</gene>
<organism evidence="1 2">
    <name type="scientific">Novosphingobium pentaromativorans</name>
    <dbReference type="NCBI Taxonomy" id="205844"/>
    <lineage>
        <taxon>Bacteria</taxon>
        <taxon>Pseudomonadati</taxon>
        <taxon>Pseudomonadota</taxon>
        <taxon>Alphaproteobacteria</taxon>
        <taxon>Sphingomonadales</taxon>
        <taxon>Sphingomonadaceae</taxon>
        <taxon>Novosphingobium</taxon>
    </lineage>
</organism>
<proteinExistence type="predicted"/>
<name>A0A2W5NAC0_9SPHN</name>
<dbReference type="EMBL" id="QFPX01000050">
    <property type="protein sequence ID" value="PZQ49974.1"/>
    <property type="molecule type" value="Genomic_DNA"/>
</dbReference>
<dbReference type="Proteomes" id="UP000249082">
    <property type="component" value="Unassembled WGS sequence"/>
</dbReference>
<evidence type="ECO:0000313" key="1">
    <source>
        <dbReference type="EMBL" id="PZQ49974.1"/>
    </source>
</evidence>
<accession>A0A2W5NAC0</accession>